<organism evidence="2 3">
    <name type="scientific">Candidatus Yanofskybacteria bacterium CG10_big_fil_rev_8_21_14_0_10_46_23</name>
    <dbReference type="NCBI Taxonomy" id="1975098"/>
    <lineage>
        <taxon>Bacteria</taxon>
        <taxon>Candidatus Yanofskyibacteriota</taxon>
    </lineage>
</organism>
<dbReference type="EMBL" id="PCXO01000004">
    <property type="protein sequence ID" value="PIR41601.1"/>
    <property type="molecule type" value="Genomic_DNA"/>
</dbReference>
<accession>A0A2H0R4Z8</accession>
<gene>
    <name evidence="2" type="ORF">COV31_00645</name>
</gene>
<dbReference type="Proteomes" id="UP000230232">
    <property type="component" value="Unassembled WGS sequence"/>
</dbReference>
<keyword evidence="1" id="KW-0812">Transmembrane</keyword>
<name>A0A2H0R4Z8_9BACT</name>
<protein>
    <submittedName>
        <fullName evidence="2">Uncharacterized protein</fullName>
    </submittedName>
</protein>
<evidence type="ECO:0000313" key="2">
    <source>
        <dbReference type="EMBL" id="PIR41601.1"/>
    </source>
</evidence>
<keyword evidence="1" id="KW-0472">Membrane</keyword>
<evidence type="ECO:0000256" key="1">
    <source>
        <dbReference type="SAM" id="Phobius"/>
    </source>
</evidence>
<comment type="caution">
    <text evidence="2">The sequence shown here is derived from an EMBL/GenBank/DDBJ whole genome shotgun (WGS) entry which is preliminary data.</text>
</comment>
<keyword evidence="1" id="KW-1133">Transmembrane helix</keyword>
<feature type="transmembrane region" description="Helical" evidence="1">
    <location>
        <begin position="32"/>
        <end position="53"/>
    </location>
</feature>
<sequence length="276" mass="31456">MARIDKFDIPGPDNQPDWRHEHHAHHYMGPTVLILAFILAYLFFANGFGLWPFHIFDEAGRKDDQICAQVITPAQNSETGEIREFPTPCDVPDGWEALAPGQSRPDDEFSDFEQVIRESGDLPNIFLSNRFGYRINYPTAWVVGTSVAESDFFENAEFCDSSFGNAVNATYSSGGCFYLHPPATNLSGIRFQIIRPDPAITTEETIEWKHNIQTESAPRFDHPDLSGYLVRNRYIDRYIDRYVVLDNGQYIFEFFIAGDQGISSIESEIIKSFTLF</sequence>
<reference evidence="2 3" key="1">
    <citation type="submission" date="2017-09" db="EMBL/GenBank/DDBJ databases">
        <title>Depth-based differentiation of microbial function through sediment-hosted aquifers and enrichment of novel symbionts in the deep terrestrial subsurface.</title>
        <authorList>
            <person name="Probst A.J."/>
            <person name="Ladd B."/>
            <person name="Jarett J.K."/>
            <person name="Geller-Mcgrath D.E."/>
            <person name="Sieber C.M."/>
            <person name="Emerson J.B."/>
            <person name="Anantharaman K."/>
            <person name="Thomas B.C."/>
            <person name="Malmstrom R."/>
            <person name="Stieglmeier M."/>
            <person name="Klingl A."/>
            <person name="Woyke T."/>
            <person name="Ryan C.M."/>
            <person name="Banfield J.F."/>
        </authorList>
    </citation>
    <scope>NUCLEOTIDE SEQUENCE [LARGE SCALE GENOMIC DNA]</scope>
    <source>
        <strain evidence="2">CG10_big_fil_rev_8_21_14_0_10_46_23</strain>
    </source>
</reference>
<evidence type="ECO:0000313" key="3">
    <source>
        <dbReference type="Proteomes" id="UP000230232"/>
    </source>
</evidence>
<proteinExistence type="predicted"/>
<dbReference type="AlphaFoldDB" id="A0A2H0R4Z8"/>